<feature type="region of interest" description="Disordered" evidence="4">
    <location>
        <begin position="1"/>
        <end position="21"/>
    </location>
</feature>
<comment type="caution">
    <text evidence="5">The sequence shown here is derived from an EMBL/GenBank/DDBJ whole genome shotgun (WGS) entry which is preliminary data.</text>
</comment>
<evidence type="ECO:0000313" key="5">
    <source>
        <dbReference type="EMBL" id="TNM24548.1"/>
    </source>
</evidence>
<dbReference type="OrthoDB" id="9795634at2"/>
<dbReference type="Pfam" id="PF13489">
    <property type="entry name" value="Methyltransf_23"/>
    <property type="match status" value="1"/>
</dbReference>
<accession>A0A5C4UM38</accession>
<name>A0A5C4UM38_9ACTN</name>
<evidence type="ECO:0000256" key="1">
    <source>
        <dbReference type="ARBA" id="ARBA00022603"/>
    </source>
</evidence>
<dbReference type="EMBL" id="VDGT01000034">
    <property type="protein sequence ID" value="TNM24548.1"/>
    <property type="molecule type" value="Genomic_DNA"/>
</dbReference>
<evidence type="ECO:0000313" key="6">
    <source>
        <dbReference type="Proteomes" id="UP000311713"/>
    </source>
</evidence>
<sequence length="272" mass="29492">MSAELDEQYRTRPGTPMSGPYSTNQMDDFYTALSLGEAKPSGLMNLMQHLIVAEQCADGASVLDVCCGRGLALPLLHRYAPKIARYVGLDISPDNLAEARTRLAVLRQEYGNPFPVDLVECDVAGAWPKLPLFDVALYTSALEHLPYQLGVKSLAAIGAALAPDGVLYLSTPQAFGLPPRPLRYRVHVYEWSREEVASAVEAAGLVVDDVMGLLPPEPDEVAAELAERYGSGAVDWYHDLAARVPKALLDTVSSVAVPDRATELLFVCRRPA</sequence>
<keyword evidence="1 5" id="KW-0489">Methyltransferase</keyword>
<protein>
    <submittedName>
        <fullName evidence="5">Class I SAM-dependent methyltransferase</fullName>
    </submittedName>
</protein>
<evidence type="ECO:0000256" key="3">
    <source>
        <dbReference type="ARBA" id="ARBA00022691"/>
    </source>
</evidence>
<dbReference type="Gene3D" id="3.40.50.150">
    <property type="entry name" value="Vaccinia Virus protein VP39"/>
    <property type="match status" value="1"/>
</dbReference>
<organism evidence="5 6">
    <name type="scientific">Streptomyces sedi</name>
    <dbReference type="NCBI Taxonomy" id="555059"/>
    <lineage>
        <taxon>Bacteria</taxon>
        <taxon>Bacillati</taxon>
        <taxon>Actinomycetota</taxon>
        <taxon>Actinomycetes</taxon>
        <taxon>Kitasatosporales</taxon>
        <taxon>Streptomycetaceae</taxon>
        <taxon>Streptomyces</taxon>
    </lineage>
</organism>
<keyword evidence="2 5" id="KW-0808">Transferase</keyword>
<dbReference type="PANTHER" id="PTHR43464">
    <property type="entry name" value="METHYLTRANSFERASE"/>
    <property type="match status" value="1"/>
</dbReference>
<evidence type="ECO:0000256" key="4">
    <source>
        <dbReference type="SAM" id="MobiDB-lite"/>
    </source>
</evidence>
<keyword evidence="3" id="KW-0949">S-adenosyl-L-methionine</keyword>
<dbReference type="InterPro" id="IPR029063">
    <property type="entry name" value="SAM-dependent_MTases_sf"/>
</dbReference>
<dbReference type="CDD" id="cd02440">
    <property type="entry name" value="AdoMet_MTases"/>
    <property type="match status" value="1"/>
</dbReference>
<dbReference type="AlphaFoldDB" id="A0A5C4UM38"/>
<dbReference type="SUPFAM" id="SSF53335">
    <property type="entry name" value="S-adenosyl-L-methionine-dependent methyltransferases"/>
    <property type="match status" value="1"/>
</dbReference>
<dbReference type="PANTHER" id="PTHR43464:SF19">
    <property type="entry name" value="UBIQUINONE BIOSYNTHESIS O-METHYLTRANSFERASE, MITOCHONDRIAL"/>
    <property type="match status" value="1"/>
</dbReference>
<keyword evidence="6" id="KW-1185">Reference proteome</keyword>
<dbReference type="RefSeq" id="WP_139650094.1">
    <property type="nucleotide sequence ID" value="NZ_BAAAZS010000078.1"/>
</dbReference>
<proteinExistence type="predicted"/>
<gene>
    <name evidence="5" type="ORF">FH715_27355</name>
</gene>
<dbReference type="GO" id="GO:0008168">
    <property type="term" value="F:methyltransferase activity"/>
    <property type="evidence" value="ECO:0007669"/>
    <property type="project" value="UniProtKB-KW"/>
</dbReference>
<evidence type="ECO:0000256" key="2">
    <source>
        <dbReference type="ARBA" id="ARBA00022679"/>
    </source>
</evidence>
<dbReference type="Proteomes" id="UP000311713">
    <property type="component" value="Unassembled WGS sequence"/>
</dbReference>
<dbReference type="GO" id="GO:0032259">
    <property type="term" value="P:methylation"/>
    <property type="evidence" value="ECO:0007669"/>
    <property type="project" value="UniProtKB-KW"/>
</dbReference>
<reference evidence="5 6" key="1">
    <citation type="submission" date="2019-06" db="EMBL/GenBank/DDBJ databases">
        <title>Draft genome of Streptomyces sedi sp. JCM16909.</title>
        <authorList>
            <person name="Klykleung N."/>
            <person name="Tanasupawat S."/>
            <person name="Kudo T."/>
            <person name="Yuki M."/>
            <person name="Ohkuma M."/>
        </authorList>
    </citation>
    <scope>NUCLEOTIDE SEQUENCE [LARGE SCALE GENOMIC DNA]</scope>
    <source>
        <strain evidence="5 6">JCM 16909</strain>
    </source>
</reference>